<evidence type="ECO:0008006" key="4">
    <source>
        <dbReference type="Google" id="ProtNLM"/>
    </source>
</evidence>
<feature type="compositionally biased region" description="Basic and acidic residues" evidence="1">
    <location>
        <begin position="127"/>
        <end position="137"/>
    </location>
</feature>
<dbReference type="InterPro" id="IPR025580">
    <property type="entry name" value="Gp46"/>
</dbReference>
<dbReference type="Proteomes" id="UP000004625">
    <property type="component" value="Unassembled WGS sequence"/>
</dbReference>
<gene>
    <name evidence="2" type="ORF">HMPREF9103_02334</name>
</gene>
<dbReference type="RefSeq" id="WP_008214173.1">
    <property type="nucleotide sequence ID" value="NZ_JH415051.1"/>
</dbReference>
<sequence length="274" mass="30590">MESDKLNMNLQYFADAGQEGSQSQPGAQGGESGEGGQNANNNTATNSGNQNGQPSQDFIKNLVDTVTNNANQNQNNQNTNGNSDQADNDDTSSKDNTDDNNGDNSSNDKTFTQAEVDKMLKDREFRAHKKGIEEGKKVGKSSAEKYAQMTDDEKQQEKINEILKENEELKAEKNRSDMRSEVLNQLKDTGYQFTNEDVDTLVSDDPDTTMHNVNNFKDLLNRVVKKTKQDMFKNHNIPQSNQQQTTEAPSFGEIVAKNTLGDPNRFKGKFFDQK</sequence>
<evidence type="ECO:0000256" key="1">
    <source>
        <dbReference type="SAM" id="MobiDB-lite"/>
    </source>
</evidence>
<dbReference type="eggNOG" id="ENOG50309QQ">
    <property type="taxonomic scope" value="Bacteria"/>
</dbReference>
<name>G9ZRH3_9LACO</name>
<dbReference type="HOGENOM" id="CLU_1018594_0_0_9"/>
<dbReference type="STRING" id="797515.HMPREF9103_02334"/>
<dbReference type="EMBL" id="AGEY01000177">
    <property type="protein sequence ID" value="EHL96594.1"/>
    <property type="molecule type" value="Genomic_DNA"/>
</dbReference>
<keyword evidence="3" id="KW-1185">Reference proteome</keyword>
<feature type="compositionally biased region" description="Low complexity" evidence="1">
    <location>
        <begin position="37"/>
        <end position="53"/>
    </location>
</feature>
<feature type="compositionally biased region" description="Low complexity" evidence="1">
    <location>
        <begin position="16"/>
        <end position="26"/>
    </location>
</feature>
<evidence type="ECO:0000313" key="3">
    <source>
        <dbReference type="Proteomes" id="UP000004625"/>
    </source>
</evidence>
<accession>G9ZRH3</accession>
<evidence type="ECO:0000313" key="2">
    <source>
        <dbReference type="EMBL" id="EHL96594.1"/>
    </source>
</evidence>
<feature type="region of interest" description="Disordered" evidence="1">
    <location>
        <begin position="127"/>
        <end position="155"/>
    </location>
</feature>
<feature type="compositionally biased region" description="Gly residues" evidence="1">
    <location>
        <begin position="27"/>
        <end position="36"/>
    </location>
</feature>
<comment type="caution">
    <text evidence="2">The sequence shown here is derived from an EMBL/GenBank/DDBJ whole genome shotgun (WGS) entry which is preliminary data.</text>
</comment>
<dbReference type="PATRIC" id="fig|797515.3.peg.2106"/>
<dbReference type="Pfam" id="PF14265">
    <property type="entry name" value="DUF4355"/>
    <property type="match status" value="1"/>
</dbReference>
<feature type="compositionally biased region" description="Polar residues" evidence="1">
    <location>
        <begin position="1"/>
        <end position="10"/>
    </location>
</feature>
<dbReference type="AlphaFoldDB" id="G9ZRH3"/>
<proteinExistence type="predicted"/>
<feature type="region of interest" description="Disordered" evidence="1">
    <location>
        <begin position="1"/>
        <end position="113"/>
    </location>
</feature>
<protein>
    <recommendedName>
        <fullName evidence="4">DUF4355 domain-containing protein</fullName>
    </recommendedName>
</protein>
<reference evidence="2 3" key="1">
    <citation type="submission" date="2011-09" db="EMBL/GenBank/DDBJ databases">
        <authorList>
            <person name="Weinstock G."/>
            <person name="Sodergren E."/>
            <person name="Clifton S."/>
            <person name="Fulton L."/>
            <person name="Fulton B."/>
            <person name="Courtney L."/>
            <person name="Fronick C."/>
            <person name="Harrison M."/>
            <person name="Strong C."/>
            <person name="Farmer C."/>
            <person name="Delahaunty K."/>
            <person name="Markovic C."/>
            <person name="Hall O."/>
            <person name="Minx P."/>
            <person name="Tomlinson C."/>
            <person name="Mitreva M."/>
            <person name="Hou S."/>
            <person name="Chen J."/>
            <person name="Wollam A."/>
            <person name="Pepin K.H."/>
            <person name="Johnson M."/>
            <person name="Bhonagiri V."/>
            <person name="Zhang X."/>
            <person name="Suruliraj S."/>
            <person name="Warren W."/>
            <person name="Chinwalla A."/>
            <person name="Mardis E.R."/>
            <person name="Wilson R.K."/>
        </authorList>
    </citation>
    <scope>NUCLEOTIDE SEQUENCE [LARGE SCALE GENOMIC DNA]</scope>
    <source>
        <strain evidence="2 3">F0439</strain>
    </source>
</reference>
<organism evidence="2 3">
    <name type="scientific">Lentilactobacillus parafarraginis F0439</name>
    <dbReference type="NCBI Taxonomy" id="797515"/>
    <lineage>
        <taxon>Bacteria</taxon>
        <taxon>Bacillati</taxon>
        <taxon>Bacillota</taxon>
        <taxon>Bacilli</taxon>
        <taxon>Lactobacillales</taxon>
        <taxon>Lactobacillaceae</taxon>
        <taxon>Lentilactobacillus</taxon>
    </lineage>
</organism>
<feature type="compositionally biased region" description="Low complexity" evidence="1">
    <location>
        <begin position="65"/>
        <end position="82"/>
    </location>
</feature>